<sequence length="109" mass="12063">MDPTSTKDGKHRGLILKLVVGHRKLDTTSTMNVRRKCSSADFICLRDFSMLVMEGEYPFVTPNLSNMKVMLPASMQYLTSPPLLGIPSILCTLSLVIGILPRPLITNSQ</sequence>
<reference evidence="2" key="2">
    <citation type="journal article" date="2015" name="Data Brief">
        <title>Shoot transcriptome of the giant reed, Arundo donax.</title>
        <authorList>
            <person name="Barrero R.A."/>
            <person name="Guerrero F.D."/>
            <person name="Moolhuijzen P."/>
            <person name="Goolsby J.A."/>
            <person name="Tidwell J."/>
            <person name="Bellgard S.E."/>
            <person name="Bellgard M.I."/>
        </authorList>
    </citation>
    <scope>NUCLEOTIDE SEQUENCE</scope>
    <source>
        <tissue evidence="2">Shoot tissue taken approximately 20 cm above the soil surface</tissue>
    </source>
</reference>
<keyword evidence="1" id="KW-1133">Transmembrane helix</keyword>
<name>A0A0A9CQL9_ARUDO</name>
<accession>A0A0A9CQL9</accession>
<dbReference type="AlphaFoldDB" id="A0A0A9CQL9"/>
<protein>
    <submittedName>
        <fullName evidence="2">Uncharacterized protein</fullName>
    </submittedName>
</protein>
<evidence type="ECO:0000256" key="1">
    <source>
        <dbReference type="SAM" id="Phobius"/>
    </source>
</evidence>
<keyword evidence="1" id="KW-0472">Membrane</keyword>
<organism evidence="2">
    <name type="scientific">Arundo donax</name>
    <name type="common">Giant reed</name>
    <name type="synonym">Donax arundinaceus</name>
    <dbReference type="NCBI Taxonomy" id="35708"/>
    <lineage>
        <taxon>Eukaryota</taxon>
        <taxon>Viridiplantae</taxon>
        <taxon>Streptophyta</taxon>
        <taxon>Embryophyta</taxon>
        <taxon>Tracheophyta</taxon>
        <taxon>Spermatophyta</taxon>
        <taxon>Magnoliopsida</taxon>
        <taxon>Liliopsida</taxon>
        <taxon>Poales</taxon>
        <taxon>Poaceae</taxon>
        <taxon>PACMAD clade</taxon>
        <taxon>Arundinoideae</taxon>
        <taxon>Arundineae</taxon>
        <taxon>Arundo</taxon>
    </lineage>
</organism>
<reference evidence="2" key="1">
    <citation type="submission" date="2014-09" db="EMBL/GenBank/DDBJ databases">
        <authorList>
            <person name="Magalhaes I.L.F."/>
            <person name="Oliveira U."/>
            <person name="Santos F.R."/>
            <person name="Vidigal T.H.D.A."/>
            <person name="Brescovit A.D."/>
            <person name="Santos A.J."/>
        </authorList>
    </citation>
    <scope>NUCLEOTIDE SEQUENCE</scope>
    <source>
        <tissue evidence="2">Shoot tissue taken approximately 20 cm above the soil surface</tissue>
    </source>
</reference>
<evidence type="ECO:0000313" key="2">
    <source>
        <dbReference type="EMBL" id="JAD76733.1"/>
    </source>
</evidence>
<dbReference type="EMBL" id="GBRH01221162">
    <property type="protein sequence ID" value="JAD76733.1"/>
    <property type="molecule type" value="Transcribed_RNA"/>
</dbReference>
<proteinExistence type="predicted"/>
<feature type="transmembrane region" description="Helical" evidence="1">
    <location>
        <begin position="77"/>
        <end position="100"/>
    </location>
</feature>
<keyword evidence="1" id="KW-0812">Transmembrane</keyword>